<proteinExistence type="predicted"/>
<evidence type="ECO:0000256" key="1">
    <source>
        <dbReference type="SAM" id="MobiDB-lite"/>
    </source>
</evidence>
<dbReference type="EMBL" id="BMHP01000001">
    <property type="protein sequence ID" value="GGD57909.1"/>
    <property type="molecule type" value="Genomic_DNA"/>
</dbReference>
<name>A0A917DP97_9BACL</name>
<keyword evidence="3" id="KW-1185">Reference proteome</keyword>
<organism evidence="2 3">
    <name type="scientific">Paenibacillus nasutitermitis</name>
    <dbReference type="NCBI Taxonomy" id="1652958"/>
    <lineage>
        <taxon>Bacteria</taxon>
        <taxon>Bacillati</taxon>
        <taxon>Bacillota</taxon>
        <taxon>Bacilli</taxon>
        <taxon>Bacillales</taxon>
        <taxon>Paenibacillaceae</taxon>
        <taxon>Paenibacillus</taxon>
    </lineage>
</organism>
<comment type="caution">
    <text evidence="2">The sequence shown here is derived from an EMBL/GenBank/DDBJ whole genome shotgun (WGS) entry which is preliminary data.</text>
</comment>
<evidence type="ECO:0000313" key="2">
    <source>
        <dbReference type="EMBL" id="GGD57909.1"/>
    </source>
</evidence>
<dbReference type="RefSeq" id="WP_188990524.1">
    <property type="nucleotide sequence ID" value="NZ_BMHP01000001.1"/>
</dbReference>
<reference evidence="2" key="1">
    <citation type="journal article" date="2014" name="Int. J. Syst. Evol. Microbiol.">
        <title>Complete genome sequence of Corynebacterium casei LMG S-19264T (=DSM 44701T), isolated from a smear-ripened cheese.</title>
        <authorList>
            <consortium name="US DOE Joint Genome Institute (JGI-PGF)"/>
            <person name="Walter F."/>
            <person name="Albersmeier A."/>
            <person name="Kalinowski J."/>
            <person name="Ruckert C."/>
        </authorList>
    </citation>
    <scope>NUCLEOTIDE SEQUENCE</scope>
    <source>
        <strain evidence="2">CGMCC 1.15178</strain>
    </source>
</reference>
<feature type="region of interest" description="Disordered" evidence="1">
    <location>
        <begin position="1"/>
        <end position="84"/>
    </location>
</feature>
<protein>
    <submittedName>
        <fullName evidence="2">Uncharacterized protein</fullName>
    </submittedName>
</protein>
<sequence>MSKGRVWNKGKHNGGGLSKKAPASQAADSGADNSPAKEADIVRPVPETRGSQVMRMNRENWVERPARVVPKKEAADVKKPGSEE</sequence>
<dbReference type="AlphaFoldDB" id="A0A917DP97"/>
<accession>A0A917DP97</accession>
<reference evidence="2" key="2">
    <citation type="submission" date="2020-09" db="EMBL/GenBank/DDBJ databases">
        <authorList>
            <person name="Sun Q."/>
            <person name="Zhou Y."/>
        </authorList>
    </citation>
    <scope>NUCLEOTIDE SEQUENCE</scope>
    <source>
        <strain evidence="2">CGMCC 1.15178</strain>
    </source>
</reference>
<gene>
    <name evidence="2" type="ORF">GCM10010911_14630</name>
</gene>
<evidence type="ECO:0000313" key="3">
    <source>
        <dbReference type="Proteomes" id="UP000612456"/>
    </source>
</evidence>
<dbReference type="Proteomes" id="UP000612456">
    <property type="component" value="Unassembled WGS sequence"/>
</dbReference>
<feature type="compositionally biased region" description="Basic residues" evidence="1">
    <location>
        <begin position="1"/>
        <end position="12"/>
    </location>
</feature>
<feature type="compositionally biased region" description="Basic and acidic residues" evidence="1">
    <location>
        <begin position="56"/>
        <end position="84"/>
    </location>
</feature>